<dbReference type="SUPFAM" id="SSF81665">
    <property type="entry name" value="Calcium ATPase, transmembrane domain M"/>
    <property type="match status" value="1"/>
</dbReference>
<evidence type="ECO:0000259" key="2">
    <source>
        <dbReference type="Pfam" id="PF00690"/>
    </source>
</evidence>
<organism evidence="3 4">
    <name type="scientific">Timema podura</name>
    <name type="common">Walking stick</name>
    <dbReference type="NCBI Taxonomy" id="61482"/>
    <lineage>
        <taxon>Eukaryota</taxon>
        <taxon>Metazoa</taxon>
        <taxon>Ecdysozoa</taxon>
        <taxon>Arthropoda</taxon>
        <taxon>Hexapoda</taxon>
        <taxon>Insecta</taxon>
        <taxon>Pterygota</taxon>
        <taxon>Neoptera</taxon>
        <taxon>Polyneoptera</taxon>
        <taxon>Phasmatodea</taxon>
        <taxon>Timematodea</taxon>
        <taxon>Timematoidea</taxon>
        <taxon>Timematidae</taxon>
        <taxon>Timema</taxon>
    </lineage>
</organism>
<dbReference type="InterPro" id="IPR023298">
    <property type="entry name" value="ATPase_P-typ_TM_dom_sf"/>
</dbReference>
<reference evidence="3" key="1">
    <citation type="submission" date="2021-03" db="EMBL/GenBank/DDBJ databases">
        <authorList>
            <person name="Tran Van P."/>
        </authorList>
    </citation>
    <scope>NUCLEOTIDE SEQUENCE</scope>
</reference>
<feature type="region of interest" description="Disordered" evidence="1">
    <location>
        <begin position="119"/>
        <end position="139"/>
    </location>
</feature>
<keyword evidence="4" id="KW-1185">Reference proteome</keyword>
<dbReference type="Pfam" id="PF00690">
    <property type="entry name" value="Cation_ATPase_N"/>
    <property type="match status" value="1"/>
</dbReference>
<name>A0ABN7P2B1_TIMPD</name>
<comment type="caution">
    <text evidence="3">The sequence shown here is derived from an EMBL/GenBank/DDBJ whole genome shotgun (WGS) entry which is preliminary data.</text>
</comment>
<evidence type="ECO:0000256" key="1">
    <source>
        <dbReference type="SAM" id="MobiDB-lite"/>
    </source>
</evidence>
<feature type="domain" description="Cation-transporting P-type ATPase N-terminal" evidence="2">
    <location>
        <begin position="49"/>
        <end position="100"/>
    </location>
</feature>
<evidence type="ECO:0000313" key="4">
    <source>
        <dbReference type="Proteomes" id="UP001153148"/>
    </source>
</evidence>
<dbReference type="InterPro" id="IPR004014">
    <property type="entry name" value="ATPase_P-typ_cation-transptr_N"/>
</dbReference>
<gene>
    <name evidence="3" type="ORF">TPAB3V08_LOCUS6996</name>
</gene>
<dbReference type="EMBL" id="CAJPIN010011249">
    <property type="protein sequence ID" value="CAG2060038.1"/>
    <property type="molecule type" value="Genomic_DNA"/>
</dbReference>
<proteinExistence type="predicted"/>
<accession>A0ABN7P2B1</accession>
<protein>
    <recommendedName>
        <fullName evidence="2">Cation-transporting P-type ATPase N-terminal domain-containing protein</fullName>
    </recommendedName>
</protein>
<sequence length="163" mass="17985">MCGALQKPLPVLCLPSAYPLPLLRLPCVQYAAGLSDESPIMWLTTNEASALGAEEVSARLRVDIRSGLGWREAELRRQLAGYNELTVREEEPTWKKYIEQELGRLNIEEVNPHLCGGRAENHLGITPPHSSPERDSNLDLPILGSLAQQKTSALANSMASHMF</sequence>
<dbReference type="Proteomes" id="UP001153148">
    <property type="component" value="Unassembled WGS sequence"/>
</dbReference>
<evidence type="ECO:0000313" key="3">
    <source>
        <dbReference type="EMBL" id="CAG2060038.1"/>
    </source>
</evidence>